<evidence type="ECO:0000256" key="2">
    <source>
        <dbReference type="ARBA" id="ARBA00022525"/>
    </source>
</evidence>
<accession>A0A844W3T3</accession>
<name>A0A844W3T3_9RHOB</name>
<reference evidence="3 4" key="1">
    <citation type="submission" date="2019-11" db="EMBL/GenBank/DDBJ databases">
        <title>Pseudooceanicola pacifica sp. nov., isolated from deep-sea sediment of the Pacific Ocean.</title>
        <authorList>
            <person name="Lyu L."/>
        </authorList>
    </citation>
    <scope>NUCLEOTIDE SEQUENCE [LARGE SCALE GENOMIC DNA]</scope>
    <source>
        <strain evidence="3 4">216_PA32_1</strain>
    </source>
</reference>
<dbReference type="PRINTS" id="PR00313">
    <property type="entry name" value="CABNDNGRPT"/>
</dbReference>
<keyword evidence="2" id="KW-0964">Secreted</keyword>
<dbReference type="Proteomes" id="UP000443843">
    <property type="component" value="Unassembled WGS sequence"/>
</dbReference>
<dbReference type="InterPro" id="IPR011049">
    <property type="entry name" value="Serralysin-like_metalloprot_C"/>
</dbReference>
<dbReference type="GO" id="GO:0005509">
    <property type="term" value="F:calcium ion binding"/>
    <property type="evidence" value="ECO:0007669"/>
    <property type="project" value="InterPro"/>
</dbReference>
<comment type="caution">
    <text evidence="3">The sequence shown here is derived from an EMBL/GenBank/DDBJ whole genome shotgun (WGS) entry which is preliminary data.</text>
</comment>
<dbReference type="SUPFAM" id="SSF51120">
    <property type="entry name" value="beta-Roll"/>
    <property type="match status" value="6"/>
</dbReference>
<proteinExistence type="predicted"/>
<dbReference type="Gene3D" id="2.150.10.10">
    <property type="entry name" value="Serralysin-like metalloprotease, C-terminal"/>
    <property type="match status" value="6"/>
</dbReference>
<dbReference type="InterPro" id="IPR001343">
    <property type="entry name" value="Hemolysn_Ca-bd"/>
</dbReference>
<dbReference type="EMBL" id="WNXQ01000002">
    <property type="protein sequence ID" value="MWB77481.1"/>
    <property type="molecule type" value="Genomic_DNA"/>
</dbReference>
<gene>
    <name evidence="3" type="ORF">GLS40_05540</name>
</gene>
<dbReference type="PROSITE" id="PS00330">
    <property type="entry name" value="HEMOLYSIN_CALCIUM"/>
    <property type="match status" value="14"/>
</dbReference>
<dbReference type="InterPro" id="IPR018511">
    <property type="entry name" value="Hemolysin-typ_Ca-bd_CS"/>
</dbReference>
<keyword evidence="4" id="KW-1185">Reference proteome</keyword>
<sequence>MEFPYSGFPQVTASLPMQCIFRAAHDAVAATDIPITKTHLKGPSMAWTANILTSSDFIFLGVDGYFAQGQIFGPDAPVVDPLTTPSSTQVTFLADTTFQGRITFFGTGLTLGSAPVAGGGTVPVFTSGTITGFSVQFNEARHAVWQTGAAGFASELDFQAALAAASLRSNLVAVGTVDTGAMSAAALGTAVATAFGSGNFSPLQALLDTIPMAFTGNGADNSLLGQGGNDVLSGLGGIDRIDGQGGNDLIDGGDGDDGFLIGGLGNDTIYGGAGNDGNIFGDNPDGSGAGADVIFGGLGDDNINGGRGNDLLLGEEGDDGLDGGEGSDTLIGGAGADALNGGIAGVPGDVDVASYQTSTTGLVIDLFNQPHQVGYLSTGDAQGDIFVNIEAVLGSAHNDTIYGSNLFDDLLILDGGAGDDFIAGFGGNDTLTGGTGDDTITGGADIDTAVFATAQADFSFLAAGAGFYAISASEGVDYLAEIEFVTMAGVTVSVAALTADTRTLVVASSAPDSRVMTAADEIYFGSTGGDTVDAGAGHDLLIGNEGADRLDGNAGFDEIHGGSGNDTLIGGIGQDTLDGGTDDDLLIGGTGPDMLIGGSGIDTASYEDAGTGVRADLQFPAQNLGFAAGDTYSGIENLTGSAHDDNLRGDTGDNVLRGLGGNDQLHGRNGADVLFGEAGNDYLFGGLLGDTLNGGAGNDILTGGSGGDVLNGGGGIDRALYNDSAAGLTVNLANAALNTGIAAGDSFIGIENVTGSTFADVLRGDGGANEMRGLGGWDLLNGAAGNDTLFGQDGNDTLEGGAGEDDLAGGAGNDTLAGGVGADSLAGGGGVDTFVFDVLDGAMDRVADFVPGTDRIALDSAVMTALSPGALPAGQFATGAAGDANDHVIYAAATGRLYYDANGNAAGGLTLLAEIAGAPVLTAADFLVL</sequence>
<dbReference type="Pfam" id="PF00353">
    <property type="entry name" value="HemolysinCabind"/>
    <property type="match status" value="7"/>
</dbReference>
<evidence type="ECO:0000313" key="4">
    <source>
        <dbReference type="Proteomes" id="UP000443843"/>
    </source>
</evidence>
<organism evidence="3 4">
    <name type="scientific">Pseudooceanicola pacificus</name>
    <dbReference type="NCBI Taxonomy" id="2676438"/>
    <lineage>
        <taxon>Bacteria</taxon>
        <taxon>Pseudomonadati</taxon>
        <taxon>Pseudomonadota</taxon>
        <taxon>Alphaproteobacteria</taxon>
        <taxon>Rhodobacterales</taxon>
        <taxon>Paracoccaceae</taxon>
        <taxon>Pseudooceanicola</taxon>
    </lineage>
</organism>
<protein>
    <recommendedName>
        <fullName evidence="5">Calcium-binding protein</fullName>
    </recommendedName>
</protein>
<comment type="subcellular location">
    <subcellularLocation>
        <location evidence="1">Secreted</location>
    </subcellularLocation>
</comment>
<dbReference type="PANTHER" id="PTHR38340:SF1">
    <property type="entry name" value="S-LAYER PROTEIN"/>
    <property type="match status" value="1"/>
</dbReference>
<dbReference type="InterPro" id="IPR050557">
    <property type="entry name" value="RTX_toxin/Mannuronan_C5-epim"/>
</dbReference>
<dbReference type="AlphaFoldDB" id="A0A844W3T3"/>
<dbReference type="PANTHER" id="PTHR38340">
    <property type="entry name" value="S-LAYER PROTEIN"/>
    <property type="match status" value="1"/>
</dbReference>
<dbReference type="GO" id="GO:0005576">
    <property type="term" value="C:extracellular region"/>
    <property type="evidence" value="ECO:0007669"/>
    <property type="project" value="UniProtKB-SubCell"/>
</dbReference>
<evidence type="ECO:0000256" key="1">
    <source>
        <dbReference type="ARBA" id="ARBA00004613"/>
    </source>
</evidence>
<evidence type="ECO:0008006" key="5">
    <source>
        <dbReference type="Google" id="ProtNLM"/>
    </source>
</evidence>
<evidence type="ECO:0000313" key="3">
    <source>
        <dbReference type="EMBL" id="MWB77481.1"/>
    </source>
</evidence>